<evidence type="ECO:0000313" key="7">
    <source>
        <dbReference type="EMBL" id="RHD74060.1"/>
    </source>
</evidence>
<proteinExistence type="predicted"/>
<evidence type="ECO:0000313" key="5">
    <source>
        <dbReference type="EMBL" id="MRY91755.1"/>
    </source>
</evidence>
<keyword evidence="4" id="KW-0808">Transferase</keyword>
<dbReference type="OMA" id="YEMMARI"/>
<reference evidence="7 9" key="2">
    <citation type="submission" date="2018-08" db="EMBL/GenBank/DDBJ databases">
        <title>A genome reference for cultivated species of the human gut microbiota.</title>
        <authorList>
            <person name="Zou Y."/>
            <person name="Xue W."/>
            <person name="Luo G."/>
        </authorList>
    </citation>
    <scope>NUCLEOTIDE SEQUENCE [LARGE SCALE GENOMIC DNA]</scope>
    <source>
        <strain evidence="7 9">AM30-4</strain>
    </source>
</reference>
<gene>
    <name evidence="4" type="primary">wzc</name>
    <name evidence="7" type="ORF">DW782_13115</name>
    <name evidence="4" type="ORF">ERS852380_00545</name>
    <name evidence="6" type="ORF">GKD66_12365</name>
    <name evidence="5" type="ORF">GKD67_00550</name>
</gene>
<dbReference type="GO" id="GO:0004713">
    <property type="term" value="F:protein tyrosine kinase activity"/>
    <property type="evidence" value="ECO:0007669"/>
    <property type="project" value="TreeGrafter"/>
</dbReference>
<dbReference type="Proteomes" id="UP000284660">
    <property type="component" value="Unassembled WGS sequence"/>
</dbReference>
<dbReference type="EMBL" id="WKMY01000001">
    <property type="protein sequence ID" value="MRY91755.1"/>
    <property type="molecule type" value="Genomic_DNA"/>
</dbReference>
<dbReference type="RefSeq" id="WP_008780412.1">
    <property type="nucleotide sequence ID" value="NZ_CABMKT010000002.1"/>
</dbReference>
<dbReference type="PANTHER" id="PTHR32309:SF13">
    <property type="entry name" value="FERRIC ENTEROBACTIN TRANSPORT PROTEIN FEPE"/>
    <property type="match status" value="1"/>
</dbReference>
<dbReference type="AlphaFoldDB" id="A0A173XRV4"/>
<keyword evidence="1" id="KW-0175">Coiled coil</keyword>
<feature type="coiled-coil region" evidence="1">
    <location>
        <begin position="275"/>
        <end position="332"/>
    </location>
</feature>
<evidence type="ECO:0000256" key="2">
    <source>
        <dbReference type="SAM" id="Phobius"/>
    </source>
</evidence>
<dbReference type="InterPro" id="IPR050445">
    <property type="entry name" value="Bact_polysacc_biosynth/exp"/>
</dbReference>
<evidence type="ECO:0000313" key="9">
    <source>
        <dbReference type="Proteomes" id="UP000284660"/>
    </source>
</evidence>
<accession>A0A173XRV4</accession>
<feature type="transmembrane region" description="Helical" evidence="2">
    <location>
        <begin position="498"/>
        <end position="518"/>
    </location>
</feature>
<dbReference type="EMBL" id="WKMC01000008">
    <property type="protein sequence ID" value="MRZ51000.1"/>
    <property type="molecule type" value="Genomic_DNA"/>
</dbReference>
<dbReference type="GO" id="GO:0005886">
    <property type="term" value="C:plasma membrane"/>
    <property type="evidence" value="ECO:0007669"/>
    <property type="project" value="TreeGrafter"/>
</dbReference>
<reference evidence="10 11" key="3">
    <citation type="journal article" date="2019" name="Nat. Med.">
        <title>A library of human gut bacterial isolates paired with longitudinal multiomics data enables mechanistic microbiome research.</title>
        <authorList>
            <person name="Poyet M."/>
            <person name="Groussin M."/>
            <person name="Gibbons S.M."/>
            <person name="Avila-Pacheco J."/>
            <person name="Jiang X."/>
            <person name="Kearney S.M."/>
            <person name="Perrotta A.R."/>
            <person name="Berdy B."/>
            <person name="Zhao S."/>
            <person name="Lieberman T.D."/>
            <person name="Swanson P.K."/>
            <person name="Smith M."/>
            <person name="Roesemann S."/>
            <person name="Alexander J.E."/>
            <person name="Rich S.A."/>
            <person name="Livny J."/>
            <person name="Vlamakis H."/>
            <person name="Clish C."/>
            <person name="Bullock K."/>
            <person name="Deik A."/>
            <person name="Scott J."/>
            <person name="Pierce K.A."/>
            <person name="Xavier R.J."/>
            <person name="Alm E.J."/>
        </authorList>
    </citation>
    <scope>NUCLEOTIDE SEQUENCE [LARGE SCALE GENOMIC DNA]</scope>
    <source>
        <strain evidence="6 10">BIOML-A32</strain>
        <strain evidence="5 11">BIOML-A9</strain>
    </source>
</reference>
<evidence type="ECO:0000256" key="1">
    <source>
        <dbReference type="SAM" id="Coils"/>
    </source>
</evidence>
<keyword evidence="2" id="KW-1133">Transmembrane helix</keyword>
<keyword evidence="2" id="KW-0812">Transmembrane</keyword>
<dbReference type="EC" id="2.7.10.-" evidence="4"/>
<evidence type="ECO:0000313" key="6">
    <source>
        <dbReference type="EMBL" id="MRZ51000.1"/>
    </source>
</evidence>
<dbReference type="PANTHER" id="PTHR32309">
    <property type="entry name" value="TYROSINE-PROTEIN KINASE"/>
    <property type="match status" value="1"/>
</dbReference>
<dbReference type="Proteomes" id="UP000095455">
    <property type="component" value="Unassembled WGS sequence"/>
</dbReference>
<evidence type="ECO:0000313" key="4">
    <source>
        <dbReference type="EMBL" id="CUN54273.1"/>
    </source>
</evidence>
<protein>
    <submittedName>
        <fullName evidence="7">Tyrosine protein kinase</fullName>
    </submittedName>
    <submittedName>
        <fullName evidence="4">Tyrosine-protein kinase wzc</fullName>
        <ecNumber evidence="4">2.7.10.-</ecNumber>
    </submittedName>
</protein>
<evidence type="ECO:0000313" key="10">
    <source>
        <dbReference type="Proteomes" id="UP000441358"/>
    </source>
</evidence>
<reference evidence="4 8" key="1">
    <citation type="submission" date="2015-09" db="EMBL/GenBank/DDBJ databases">
        <authorList>
            <consortium name="Pathogen Informatics"/>
        </authorList>
    </citation>
    <scope>NUCLEOTIDE SEQUENCE [LARGE SCALE GENOMIC DNA]</scope>
    <source>
        <strain evidence="4 8">2789STDY5608822</strain>
    </source>
</reference>
<dbReference type="Proteomes" id="UP000441358">
    <property type="component" value="Unassembled WGS sequence"/>
</dbReference>
<dbReference type="InterPro" id="IPR032807">
    <property type="entry name" value="GNVR"/>
</dbReference>
<evidence type="ECO:0000259" key="3">
    <source>
        <dbReference type="Pfam" id="PF13807"/>
    </source>
</evidence>
<evidence type="ECO:0000313" key="8">
    <source>
        <dbReference type="Proteomes" id="UP000095455"/>
    </source>
</evidence>
<keyword evidence="2" id="KW-0472">Membrane</keyword>
<sequence>MMEVKDNETIGLKSIIVRYLLHWKLFLGVFLFSIIPAVLYLIYYPRTYEMMARIQIQEDKDLGGGSFGLGEAAGLMKSFGLGSVSGGVVNIDDELMTLTSNKMLRNMVLKLGVNVDYCEPFSLGYRLYDESPLKLIADSATNARLAEAVEFSVFVKNGKAEVSAESVNMKKKHFSFPSLPATIELPMGNFTLDFAPGKKDITSAKLDITYNPAGWVAEDLEKEFLIEGSSKTSNVIELSCTDYEKNRGTDMLDTLIAIYNKEAEAYKKGEARKSLVFLDGRIENIIAELAAVENQIEEYKSKNQLMDIEHDVQFYVEQMKELQTKLIELEAQSNVINMMDEFVKDPANKYNLVPVLLTAQEGEKGSALTSYNEVLLERARVIQNSSINNPLVGTLTEQADKLRGSVIETIGNAQKGMQRSIKDVKAKEQEIYSKMNNYPVAERQFVELKRRQEIIQGVYLILLQKREETALILGQTRDKARVIDPAYVKSKPVGPRKLFALIGMLVLTLVIPISYLFVRRQSSLLIQEYKKQSKDSK</sequence>
<name>A0A173XRV4_PARDI</name>
<organism evidence="7 9">
    <name type="scientific">Parabacteroides distasonis</name>
    <dbReference type="NCBI Taxonomy" id="823"/>
    <lineage>
        <taxon>Bacteria</taxon>
        <taxon>Pseudomonadati</taxon>
        <taxon>Bacteroidota</taxon>
        <taxon>Bacteroidia</taxon>
        <taxon>Bacteroidales</taxon>
        <taxon>Tannerellaceae</taxon>
        <taxon>Parabacteroides</taxon>
    </lineage>
</organism>
<dbReference type="EMBL" id="CYYK01000002">
    <property type="protein sequence ID" value="CUN54273.1"/>
    <property type="molecule type" value="Genomic_DNA"/>
</dbReference>
<dbReference type="EMBL" id="QSJN01000007">
    <property type="protein sequence ID" value="RHD74060.1"/>
    <property type="molecule type" value="Genomic_DNA"/>
</dbReference>
<dbReference type="Proteomes" id="UP000461276">
    <property type="component" value="Unassembled WGS sequence"/>
</dbReference>
<dbReference type="Pfam" id="PF13807">
    <property type="entry name" value="GNVR"/>
    <property type="match status" value="1"/>
</dbReference>
<comment type="caution">
    <text evidence="7">The sequence shown here is derived from an EMBL/GenBank/DDBJ whole genome shotgun (WGS) entry which is preliminary data.</text>
</comment>
<feature type="domain" description="Tyrosine-protein kinase G-rich" evidence="3">
    <location>
        <begin position="442"/>
        <end position="520"/>
    </location>
</feature>
<feature type="transmembrane region" description="Helical" evidence="2">
    <location>
        <begin position="20"/>
        <end position="43"/>
    </location>
</feature>
<evidence type="ECO:0000313" key="11">
    <source>
        <dbReference type="Proteomes" id="UP000461276"/>
    </source>
</evidence>
<keyword evidence="7" id="KW-0418">Kinase</keyword>